<sequence>KHQLAIALSAAKNYEYATGFITAMIKITPAIFLRSTALDSTDSCLGFKYRGYWAQRAYKVILSRQSRPSLGMPDTLKIEEIIIYITISLNRKAGRPSTPVLSRPRSRMASTPSWTFVVVESEDSFSLFCRRRLTFLENVDDPDTFVDVTTIHPGNIVESSSLAGVDLPAASYKLTKKMKSGLSQLQM</sequence>
<dbReference type="KEGG" id="dpx:DAPPUDRAFT_108588"/>
<organism evidence="1 2">
    <name type="scientific">Daphnia pulex</name>
    <name type="common">Water flea</name>
    <dbReference type="NCBI Taxonomy" id="6669"/>
    <lineage>
        <taxon>Eukaryota</taxon>
        <taxon>Metazoa</taxon>
        <taxon>Ecdysozoa</taxon>
        <taxon>Arthropoda</taxon>
        <taxon>Crustacea</taxon>
        <taxon>Branchiopoda</taxon>
        <taxon>Diplostraca</taxon>
        <taxon>Cladocera</taxon>
        <taxon>Anomopoda</taxon>
        <taxon>Daphniidae</taxon>
        <taxon>Daphnia</taxon>
    </lineage>
</organism>
<dbReference type="AlphaFoldDB" id="E9H0L4"/>
<feature type="non-terminal residue" evidence="1">
    <location>
        <position position="187"/>
    </location>
</feature>
<keyword evidence="2" id="KW-1185">Reference proteome</keyword>
<accession>E9H0L4</accession>
<dbReference type="HOGENOM" id="CLU_1451091_0_0_1"/>
<dbReference type="EMBL" id="GL732581">
    <property type="protein sequence ID" value="EFX74732.1"/>
    <property type="molecule type" value="Genomic_DNA"/>
</dbReference>
<evidence type="ECO:0000313" key="1">
    <source>
        <dbReference type="EMBL" id="EFX74732.1"/>
    </source>
</evidence>
<dbReference type="Proteomes" id="UP000000305">
    <property type="component" value="Unassembled WGS sequence"/>
</dbReference>
<protein>
    <submittedName>
        <fullName evidence="1">Uncharacterized protein</fullName>
    </submittedName>
</protein>
<name>E9H0L4_DAPPU</name>
<proteinExistence type="predicted"/>
<evidence type="ECO:0000313" key="2">
    <source>
        <dbReference type="Proteomes" id="UP000000305"/>
    </source>
</evidence>
<gene>
    <name evidence="1" type="ORF">DAPPUDRAFT_108588</name>
</gene>
<dbReference type="InParanoid" id="E9H0L4"/>
<reference evidence="1 2" key="1">
    <citation type="journal article" date="2011" name="Science">
        <title>The ecoresponsive genome of Daphnia pulex.</title>
        <authorList>
            <person name="Colbourne J.K."/>
            <person name="Pfrender M.E."/>
            <person name="Gilbert D."/>
            <person name="Thomas W.K."/>
            <person name="Tucker A."/>
            <person name="Oakley T.H."/>
            <person name="Tokishita S."/>
            <person name="Aerts A."/>
            <person name="Arnold G.J."/>
            <person name="Basu M.K."/>
            <person name="Bauer D.J."/>
            <person name="Caceres C.E."/>
            <person name="Carmel L."/>
            <person name="Casola C."/>
            <person name="Choi J.H."/>
            <person name="Detter J.C."/>
            <person name="Dong Q."/>
            <person name="Dusheyko S."/>
            <person name="Eads B.D."/>
            <person name="Frohlich T."/>
            <person name="Geiler-Samerotte K.A."/>
            <person name="Gerlach D."/>
            <person name="Hatcher P."/>
            <person name="Jogdeo S."/>
            <person name="Krijgsveld J."/>
            <person name="Kriventseva E.V."/>
            <person name="Kultz D."/>
            <person name="Laforsch C."/>
            <person name="Lindquist E."/>
            <person name="Lopez J."/>
            <person name="Manak J.R."/>
            <person name="Muller J."/>
            <person name="Pangilinan J."/>
            <person name="Patwardhan R.P."/>
            <person name="Pitluck S."/>
            <person name="Pritham E.J."/>
            <person name="Rechtsteiner A."/>
            <person name="Rho M."/>
            <person name="Rogozin I.B."/>
            <person name="Sakarya O."/>
            <person name="Salamov A."/>
            <person name="Schaack S."/>
            <person name="Shapiro H."/>
            <person name="Shiga Y."/>
            <person name="Skalitzky C."/>
            <person name="Smith Z."/>
            <person name="Souvorov A."/>
            <person name="Sung W."/>
            <person name="Tang Z."/>
            <person name="Tsuchiya D."/>
            <person name="Tu H."/>
            <person name="Vos H."/>
            <person name="Wang M."/>
            <person name="Wolf Y.I."/>
            <person name="Yamagata H."/>
            <person name="Yamada T."/>
            <person name="Ye Y."/>
            <person name="Shaw J.R."/>
            <person name="Andrews J."/>
            <person name="Crease T.J."/>
            <person name="Tang H."/>
            <person name="Lucas S.M."/>
            <person name="Robertson H.M."/>
            <person name="Bork P."/>
            <person name="Koonin E.V."/>
            <person name="Zdobnov E.M."/>
            <person name="Grigoriev I.V."/>
            <person name="Lynch M."/>
            <person name="Boore J.L."/>
        </authorList>
    </citation>
    <scope>NUCLEOTIDE SEQUENCE [LARGE SCALE GENOMIC DNA]</scope>
</reference>